<dbReference type="PANTHER" id="PTHR47683">
    <property type="entry name" value="PSEUDOURIDINE SYNTHASE FAMILY PROTEIN-RELATED"/>
    <property type="match status" value="1"/>
</dbReference>
<organism evidence="6 7">
    <name type="scientific">Dethiosulfovibrio salsuginis</name>
    <dbReference type="NCBI Taxonomy" id="561720"/>
    <lineage>
        <taxon>Bacteria</taxon>
        <taxon>Thermotogati</taxon>
        <taxon>Synergistota</taxon>
        <taxon>Synergistia</taxon>
        <taxon>Synergistales</taxon>
        <taxon>Dethiosulfovibrionaceae</taxon>
        <taxon>Dethiosulfovibrio</taxon>
    </lineage>
</organism>
<dbReference type="Pfam" id="PF01479">
    <property type="entry name" value="S4"/>
    <property type="match status" value="1"/>
</dbReference>
<dbReference type="NCBIfam" id="TIGR00093">
    <property type="entry name" value="pseudouridine synthase"/>
    <property type="match status" value="1"/>
</dbReference>
<reference evidence="7" key="1">
    <citation type="submission" date="2017-04" db="EMBL/GenBank/DDBJ databases">
        <authorList>
            <person name="Varghese N."/>
            <person name="Submissions S."/>
        </authorList>
    </citation>
    <scope>NUCLEOTIDE SEQUENCE [LARGE SCALE GENOMIC DNA]</scope>
    <source>
        <strain evidence="7">USBA 82</strain>
    </source>
</reference>
<dbReference type="EC" id="5.4.99.-" evidence="4"/>
<dbReference type="InterPro" id="IPR018496">
    <property type="entry name" value="PsdUridine_synth_RsuA/RluB_CS"/>
</dbReference>
<dbReference type="InterPro" id="IPR036986">
    <property type="entry name" value="S4_RNA-bd_sf"/>
</dbReference>
<evidence type="ECO:0000256" key="3">
    <source>
        <dbReference type="PROSITE-ProRule" id="PRU00182"/>
    </source>
</evidence>
<keyword evidence="7" id="KW-1185">Reference proteome</keyword>
<dbReference type="GO" id="GO:0003723">
    <property type="term" value="F:RNA binding"/>
    <property type="evidence" value="ECO:0007669"/>
    <property type="project" value="UniProtKB-KW"/>
</dbReference>
<dbReference type="EMBL" id="FXBB01000001">
    <property type="protein sequence ID" value="SMG11499.1"/>
    <property type="molecule type" value="Genomic_DNA"/>
</dbReference>
<sequence>MRLNRYLALCGVASRRASESFIADGRVSVDGVIVFDPAQNVEPEDVVEVDGKPVSPESLAYFIINKPKGYVCASSDRFDPTVLELIPEAEGLRLYTVGRLDKNSQGLLILTNDGDFCNELIHPSAGYTKTYELLLDEPPGPGVIGAWRKGVNLSGKTVVPVSLEVMDKEPFGRWLSIELSEGLKREIRAMASSFSLSVRILFRRKIGRMELRRLRSGEYRSIGLQEMWRAIRQGGIV</sequence>
<dbReference type="PANTHER" id="PTHR47683:SF2">
    <property type="entry name" value="RNA-BINDING S4 DOMAIN-CONTAINING PROTEIN"/>
    <property type="match status" value="1"/>
</dbReference>
<evidence type="ECO:0000259" key="5">
    <source>
        <dbReference type="SMART" id="SM00363"/>
    </source>
</evidence>
<keyword evidence="3" id="KW-0694">RNA-binding</keyword>
<dbReference type="SUPFAM" id="SSF55174">
    <property type="entry name" value="Alpha-L RNA-binding motif"/>
    <property type="match status" value="1"/>
</dbReference>
<dbReference type="InterPro" id="IPR050343">
    <property type="entry name" value="RsuA_PseudoU_synthase"/>
</dbReference>
<dbReference type="GO" id="GO:0000455">
    <property type="term" value="P:enzyme-directed rRNA pseudouridine synthesis"/>
    <property type="evidence" value="ECO:0007669"/>
    <property type="project" value="UniProtKB-ARBA"/>
</dbReference>
<dbReference type="SMART" id="SM00363">
    <property type="entry name" value="S4"/>
    <property type="match status" value="1"/>
</dbReference>
<dbReference type="Gene3D" id="3.30.70.580">
    <property type="entry name" value="Pseudouridine synthase I, catalytic domain, N-terminal subdomain"/>
    <property type="match status" value="1"/>
</dbReference>
<name>A0A1X7IBM2_9BACT</name>
<dbReference type="AlphaFoldDB" id="A0A1X7IBM2"/>
<protein>
    <recommendedName>
        <fullName evidence="4">Pseudouridine synthase</fullName>
        <ecNumber evidence="4">5.4.99.-</ecNumber>
    </recommendedName>
</protein>
<evidence type="ECO:0000256" key="1">
    <source>
        <dbReference type="ARBA" id="ARBA00008348"/>
    </source>
</evidence>
<dbReference type="Pfam" id="PF00849">
    <property type="entry name" value="PseudoU_synth_2"/>
    <property type="match status" value="1"/>
</dbReference>
<evidence type="ECO:0000256" key="2">
    <source>
        <dbReference type="ARBA" id="ARBA00023235"/>
    </source>
</evidence>
<dbReference type="InterPro" id="IPR000748">
    <property type="entry name" value="PsdUridine_synth_RsuA/RluB/E/F"/>
</dbReference>
<evidence type="ECO:0000313" key="7">
    <source>
        <dbReference type="Proteomes" id="UP000193355"/>
    </source>
</evidence>
<feature type="domain" description="RNA-binding S4" evidence="5">
    <location>
        <begin position="1"/>
        <end position="62"/>
    </location>
</feature>
<dbReference type="FunFam" id="3.10.290.10:FF:000003">
    <property type="entry name" value="Pseudouridine synthase"/>
    <property type="match status" value="1"/>
</dbReference>
<dbReference type="PROSITE" id="PS01149">
    <property type="entry name" value="PSI_RSU"/>
    <property type="match status" value="1"/>
</dbReference>
<dbReference type="Proteomes" id="UP000193355">
    <property type="component" value="Unassembled WGS sequence"/>
</dbReference>
<dbReference type="InterPro" id="IPR002942">
    <property type="entry name" value="S4_RNA-bd"/>
</dbReference>
<dbReference type="CDD" id="cd00165">
    <property type="entry name" value="S4"/>
    <property type="match status" value="1"/>
</dbReference>
<dbReference type="GO" id="GO:0120159">
    <property type="term" value="F:rRNA pseudouridine synthase activity"/>
    <property type="evidence" value="ECO:0007669"/>
    <property type="project" value="UniProtKB-ARBA"/>
</dbReference>
<accession>A0A1X7IBM2</accession>
<keyword evidence="2 4" id="KW-0413">Isomerase</keyword>
<comment type="similarity">
    <text evidence="1 4">Belongs to the pseudouridine synthase RsuA family.</text>
</comment>
<proteinExistence type="inferred from homology"/>
<dbReference type="PROSITE" id="PS50889">
    <property type="entry name" value="S4"/>
    <property type="match status" value="1"/>
</dbReference>
<dbReference type="STRING" id="561720.SAMN06275492_101269"/>
<dbReference type="InterPro" id="IPR020103">
    <property type="entry name" value="PsdUridine_synth_cat_dom_sf"/>
</dbReference>
<dbReference type="Gene3D" id="3.30.70.1560">
    <property type="entry name" value="Alpha-L RNA-binding motif"/>
    <property type="match status" value="1"/>
</dbReference>
<dbReference type="InterPro" id="IPR020094">
    <property type="entry name" value="TruA/RsuA/RluB/E/F_N"/>
</dbReference>
<evidence type="ECO:0000256" key="4">
    <source>
        <dbReference type="RuleBase" id="RU003887"/>
    </source>
</evidence>
<dbReference type="InterPro" id="IPR042092">
    <property type="entry name" value="PsdUridine_s_RsuA/RluB/E/F_cat"/>
</dbReference>
<dbReference type="Gene3D" id="3.10.290.10">
    <property type="entry name" value="RNA-binding S4 domain"/>
    <property type="match status" value="1"/>
</dbReference>
<gene>
    <name evidence="6" type="ORF">SAMN06275492_101269</name>
</gene>
<dbReference type="InterPro" id="IPR006145">
    <property type="entry name" value="PsdUridine_synth_RsuA/RluA"/>
</dbReference>
<evidence type="ECO:0000313" key="6">
    <source>
        <dbReference type="EMBL" id="SMG11499.1"/>
    </source>
</evidence>
<dbReference type="SUPFAM" id="SSF55120">
    <property type="entry name" value="Pseudouridine synthase"/>
    <property type="match status" value="1"/>
</dbReference>